<keyword evidence="5" id="KW-1185">Reference proteome</keyword>
<evidence type="ECO:0000259" key="3">
    <source>
        <dbReference type="Pfam" id="PF24837"/>
    </source>
</evidence>
<name>A0A1I6TES7_9PSEU</name>
<feature type="region of interest" description="Disordered" evidence="1">
    <location>
        <begin position="39"/>
        <end position="114"/>
    </location>
</feature>
<feature type="compositionally biased region" description="Low complexity" evidence="1">
    <location>
        <begin position="69"/>
        <end position="92"/>
    </location>
</feature>
<gene>
    <name evidence="4" type="ORF">SAMN05660874_03950</name>
</gene>
<dbReference type="PROSITE" id="PS51257">
    <property type="entry name" value="PROKAR_LIPOPROTEIN"/>
    <property type="match status" value="1"/>
</dbReference>
<feature type="chain" id="PRO_5011768455" description="AMIN-like domain-containing protein" evidence="2">
    <location>
        <begin position="29"/>
        <end position="238"/>
    </location>
</feature>
<organism evidence="4 5">
    <name type="scientific">Saccharopolyspora flava</name>
    <dbReference type="NCBI Taxonomy" id="95161"/>
    <lineage>
        <taxon>Bacteria</taxon>
        <taxon>Bacillati</taxon>
        <taxon>Actinomycetota</taxon>
        <taxon>Actinomycetes</taxon>
        <taxon>Pseudonocardiales</taxon>
        <taxon>Pseudonocardiaceae</taxon>
        <taxon>Saccharopolyspora</taxon>
    </lineage>
</organism>
<dbReference type="InterPro" id="IPR056303">
    <property type="entry name" value="AMIN-like"/>
</dbReference>
<proteinExistence type="predicted"/>
<dbReference type="Pfam" id="PF24837">
    <property type="entry name" value="AMIN-like"/>
    <property type="match status" value="1"/>
</dbReference>
<dbReference type="Proteomes" id="UP000198852">
    <property type="component" value="Unassembled WGS sequence"/>
</dbReference>
<accession>A0A1I6TES7</accession>
<evidence type="ECO:0000313" key="5">
    <source>
        <dbReference type="Proteomes" id="UP000198852"/>
    </source>
</evidence>
<reference evidence="5" key="1">
    <citation type="submission" date="2016-10" db="EMBL/GenBank/DDBJ databases">
        <authorList>
            <person name="Varghese N."/>
            <person name="Submissions S."/>
        </authorList>
    </citation>
    <scope>NUCLEOTIDE SEQUENCE [LARGE SCALE GENOMIC DNA]</scope>
    <source>
        <strain evidence="5">DSM 44771</strain>
    </source>
</reference>
<dbReference type="RefSeq" id="WP_093420058.1">
    <property type="nucleotide sequence ID" value="NZ_FOZX01000006.1"/>
</dbReference>
<sequence>MSFRTKLAVATGSVVLSALALTGCSAGAQQPVVAPVLGQASANQPSSGPAVGHSEGGTISHAAGTGDNSESADTGTSSTSAGTGTSSEAAGTYPGSGAYESGDAVDTPVGDIDIRAGQHGSEERVVFDFSSLSGLSGGISVNSHELNQTAPVWGGSAEPVQGMKGTNFLHIYLNAADAGRTTAGPELFNLPTAKSAVVNDNSHGTAEMTIGLDSSVDYEVLVEGEKLIINMTRGPLGR</sequence>
<dbReference type="EMBL" id="FOZX01000006">
    <property type="protein sequence ID" value="SFS87722.1"/>
    <property type="molecule type" value="Genomic_DNA"/>
</dbReference>
<evidence type="ECO:0000313" key="4">
    <source>
        <dbReference type="EMBL" id="SFS87722.1"/>
    </source>
</evidence>
<protein>
    <recommendedName>
        <fullName evidence="3">AMIN-like domain-containing protein</fullName>
    </recommendedName>
</protein>
<feature type="signal peptide" evidence="2">
    <location>
        <begin position="1"/>
        <end position="28"/>
    </location>
</feature>
<dbReference type="STRING" id="95161.SAMN05660874_03950"/>
<evidence type="ECO:0000256" key="1">
    <source>
        <dbReference type="SAM" id="MobiDB-lite"/>
    </source>
</evidence>
<keyword evidence="2" id="KW-0732">Signal</keyword>
<evidence type="ECO:0000256" key="2">
    <source>
        <dbReference type="SAM" id="SignalP"/>
    </source>
</evidence>
<feature type="domain" description="AMIN-like" evidence="3">
    <location>
        <begin position="113"/>
        <end position="229"/>
    </location>
</feature>
<dbReference type="AlphaFoldDB" id="A0A1I6TES7"/>
<dbReference type="OrthoDB" id="3691003at2"/>